<dbReference type="GeneTree" id="ENSGT00940000156538"/>
<dbReference type="SMART" id="SM00128">
    <property type="entry name" value="IPPc"/>
    <property type="match status" value="1"/>
</dbReference>
<evidence type="ECO:0000259" key="3">
    <source>
        <dbReference type="SMART" id="SM00128"/>
    </source>
</evidence>
<protein>
    <recommendedName>
        <fullName evidence="3">Inositol polyphosphate-related phosphatase domain-containing protein</fullName>
    </recommendedName>
</protein>
<organism evidence="4 5">
    <name type="scientific">Vombatus ursinus</name>
    <name type="common">Common wombat</name>
    <dbReference type="NCBI Taxonomy" id="29139"/>
    <lineage>
        <taxon>Eukaryota</taxon>
        <taxon>Metazoa</taxon>
        <taxon>Chordata</taxon>
        <taxon>Craniata</taxon>
        <taxon>Vertebrata</taxon>
        <taxon>Euteleostomi</taxon>
        <taxon>Mammalia</taxon>
        <taxon>Metatheria</taxon>
        <taxon>Diprotodontia</taxon>
        <taxon>Vombatidae</taxon>
        <taxon>Vombatus</taxon>
    </lineage>
</organism>
<dbReference type="SUPFAM" id="SSF56219">
    <property type="entry name" value="DNase I-like"/>
    <property type="match status" value="1"/>
</dbReference>
<dbReference type="CDD" id="cd09094">
    <property type="entry name" value="INPP5c_INPP5J-like"/>
    <property type="match status" value="1"/>
</dbReference>
<comment type="similarity">
    <text evidence="1">Belongs to the inositol 1,4,5-trisphosphate 5-phosphatase type II family.</text>
</comment>
<dbReference type="GO" id="GO:0005783">
    <property type="term" value="C:endoplasmic reticulum"/>
    <property type="evidence" value="ECO:0007669"/>
    <property type="project" value="TreeGrafter"/>
</dbReference>
<evidence type="ECO:0000313" key="5">
    <source>
        <dbReference type="Proteomes" id="UP000314987"/>
    </source>
</evidence>
<dbReference type="InterPro" id="IPR036691">
    <property type="entry name" value="Endo/exonu/phosph_ase_sf"/>
</dbReference>
<dbReference type="Pfam" id="PF17751">
    <property type="entry name" value="SKICH"/>
    <property type="match status" value="1"/>
</dbReference>
<dbReference type="InterPro" id="IPR046985">
    <property type="entry name" value="IP5"/>
</dbReference>
<dbReference type="STRING" id="29139.ENSVURP00010010634"/>
<dbReference type="GO" id="GO:0016312">
    <property type="term" value="F:inositol bisphosphate phosphatase activity"/>
    <property type="evidence" value="ECO:0007669"/>
    <property type="project" value="TreeGrafter"/>
</dbReference>
<gene>
    <name evidence="4" type="primary">INPP5K</name>
</gene>
<dbReference type="Gene3D" id="2.60.40.2840">
    <property type="match status" value="1"/>
</dbReference>
<dbReference type="CTD" id="51763"/>
<dbReference type="OMA" id="NSECQHI"/>
<proteinExistence type="inferred from homology"/>
<reference evidence="4" key="3">
    <citation type="submission" date="2025-09" db="UniProtKB">
        <authorList>
            <consortium name="Ensembl"/>
        </authorList>
    </citation>
    <scope>IDENTIFICATION</scope>
</reference>
<dbReference type="GO" id="GO:0046856">
    <property type="term" value="P:phosphatidylinositol dephosphorylation"/>
    <property type="evidence" value="ECO:0007669"/>
    <property type="project" value="InterPro"/>
</dbReference>
<dbReference type="GeneID" id="114043028"/>
<evidence type="ECO:0000256" key="2">
    <source>
        <dbReference type="SAM" id="MobiDB-lite"/>
    </source>
</evidence>
<dbReference type="GO" id="GO:0004439">
    <property type="term" value="F:phosphatidylinositol-4,5-bisphosphate 5-phosphatase activity"/>
    <property type="evidence" value="ECO:0007669"/>
    <property type="project" value="TreeGrafter"/>
</dbReference>
<dbReference type="InterPro" id="IPR000300">
    <property type="entry name" value="IPPc"/>
</dbReference>
<dbReference type="Proteomes" id="UP000314987">
    <property type="component" value="Unassembled WGS sequence"/>
</dbReference>
<dbReference type="GO" id="GO:0046627">
    <property type="term" value="P:negative regulation of insulin receptor signaling pathway"/>
    <property type="evidence" value="ECO:0007669"/>
    <property type="project" value="TreeGrafter"/>
</dbReference>
<dbReference type="RefSeq" id="XP_027717655.1">
    <property type="nucleotide sequence ID" value="XM_027861854.1"/>
</dbReference>
<keyword evidence="5" id="KW-1185">Reference proteome</keyword>
<accession>A0A4X2KFD8</accession>
<dbReference type="FunFam" id="2.60.40.2840:FF:000003">
    <property type="entry name" value="Phosphatidylinositol 4,5-bisphosphate 5-phosphatase A"/>
    <property type="match status" value="1"/>
</dbReference>
<name>A0A4X2KFD8_VOMUR</name>
<dbReference type="GO" id="GO:0045719">
    <property type="term" value="P:negative regulation of glycogen biosynthetic process"/>
    <property type="evidence" value="ECO:0007669"/>
    <property type="project" value="TreeGrafter"/>
</dbReference>
<dbReference type="PANTHER" id="PTHR11200">
    <property type="entry name" value="INOSITOL 5-PHOSPHATASE"/>
    <property type="match status" value="1"/>
</dbReference>
<dbReference type="Gene3D" id="3.60.10.10">
    <property type="entry name" value="Endonuclease/exonuclease/phosphatase"/>
    <property type="match status" value="1"/>
</dbReference>
<reference evidence="4" key="2">
    <citation type="submission" date="2025-08" db="UniProtKB">
        <authorList>
            <consortium name="Ensembl"/>
        </authorList>
    </citation>
    <scope>IDENTIFICATION</scope>
</reference>
<feature type="domain" description="Inositol polyphosphate-related phosphatase" evidence="3">
    <location>
        <begin position="159"/>
        <end position="473"/>
    </location>
</feature>
<dbReference type="AlphaFoldDB" id="A0A4X2KFD8"/>
<dbReference type="GO" id="GO:0051898">
    <property type="term" value="P:negative regulation of phosphatidylinositol 3-kinase/protein kinase B signal transduction"/>
    <property type="evidence" value="ECO:0007669"/>
    <property type="project" value="TreeGrafter"/>
</dbReference>
<dbReference type="Pfam" id="PF22669">
    <property type="entry name" value="Exo_endo_phos2"/>
    <property type="match status" value="1"/>
</dbReference>
<dbReference type="GO" id="GO:0005886">
    <property type="term" value="C:plasma membrane"/>
    <property type="evidence" value="ECO:0007669"/>
    <property type="project" value="TreeGrafter"/>
</dbReference>
<feature type="region of interest" description="Disordered" evidence="2">
    <location>
        <begin position="81"/>
        <end position="112"/>
    </location>
</feature>
<dbReference type="InterPro" id="IPR041611">
    <property type="entry name" value="SKICH"/>
</dbReference>
<dbReference type="FunFam" id="3.60.10.10:FF:000066">
    <property type="entry name" value="Inositol polyphosphate-5-phosphatase Kb"/>
    <property type="match status" value="1"/>
</dbReference>
<evidence type="ECO:0000313" key="4">
    <source>
        <dbReference type="Ensembl" id="ENSVURP00010010634.1"/>
    </source>
</evidence>
<dbReference type="GO" id="GO:0034485">
    <property type="term" value="F:phosphatidylinositol-3,4,5-trisphosphate 5-phosphatase activity"/>
    <property type="evidence" value="ECO:0007669"/>
    <property type="project" value="TreeGrafter"/>
</dbReference>
<evidence type="ECO:0000256" key="1">
    <source>
        <dbReference type="ARBA" id="ARBA00005910"/>
    </source>
</evidence>
<reference evidence="5" key="1">
    <citation type="submission" date="2018-12" db="EMBL/GenBank/DDBJ databases">
        <authorList>
            <person name="Yazar S."/>
        </authorList>
    </citation>
    <scope>NUCLEOTIDE SEQUENCE [LARGE SCALE GENOMIC DNA]</scope>
</reference>
<sequence length="598" mass="68985">MFLLRVFKDLEGLTIKSLKRMNALLFNIFNLSGLSQDFTPPVEADSGYSWESWFLLGSRDLWWPVSDCCVAGWVVRRMEREDGPSSSLPDSETSPLSRDRSPSVSSTSSVGHTSLRQRVAQLLTCVEDISSDEEIQDEMARTLDQAFLLWGKRLKEKCLQFRLHVMTWNVASASPPTNVNDLLLLDSEPLSIDMYVIGLQEVKSGIINYLSELAFEDPWSKLFMNVLSPLGYIKETSIRMQGLLLLVFVKRRHVPFISCIYTNYTRTGLGGYWGNKGGVAICFRLYGYAICLLNCHLPAHLSNIDQRLSDFDKILEMQNFEKQDIPNILDHDLLLWFGDLNFRIEDYGLCFIQESINNEEYSILWRKDQLNMIKKTDSLLQQFQEGPLLFQPTYKFDVNSENYDSSEKRRKPAWTDRILWRMKRELLNNPGDSGKCDRFFSLILKNYESHMKYKISDHKPVTATFELELKSLLLSPPVTLIPAGQWITPYDLMVSYNQSPDFISSPWDWIGLHKVVIRHVKDYVNYAWVKDNLVSSRDGCHQVYINASGFPEEGGEFLLSYYSNNLQAVVGLSEPFQIPKNAMTPDDWREKKGDPLMY</sequence>
<feature type="compositionally biased region" description="Low complexity" evidence="2">
    <location>
        <begin position="102"/>
        <end position="112"/>
    </location>
</feature>
<dbReference type="GO" id="GO:0001726">
    <property type="term" value="C:ruffle"/>
    <property type="evidence" value="ECO:0007669"/>
    <property type="project" value="TreeGrafter"/>
</dbReference>
<dbReference type="OrthoDB" id="62798at2759"/>
<dbReference type="PANTHER" id="PTHR11200:SF117">
    <property type="entry name" value="INOSITOL POLYPHOSPHATE 5-PHOSPHATASE K"/>
    <property type="match status" value="1"/>
</dbReference>
<dbReference type="Ensembl" id="ENSVURT00010012065.1">
    <property type="protein sequence ID" value="ENSVURP00010010634.1"/>
    <property type="gene ID" value="ENSVURG00010008204.1"/>
</dbReference>
<feature type="compositionally biased region" description="Polar residues" evidence="2">
    <location>
        <begin position="84"/>
        <end position="93"/>
    </location>
</feature>